<keyword evidence="3" id="KW-1185">Reference proteome</keyword>
<organism evidence="2 3">
    <name type="scientific">Puccinia graminis f. sp. tritici</name>
    <dbReference type="NCBI Taxonomy" id="56615"/>
    <lineage>
        <taxon>Eukaryota</taxon>
        <taxon>Fungi</taxon>
        <taxon>Dikarya</taxon>
        <taxon>Basidiomycota</taxon>
        <taxon>Pucciniomycotina</taxon>
        <taxon>Pucciniomycetes</taxon>
        <taxon>Pucciniales</taxon>
        <taxon>Pucciniaceae</taxon>
        <taxon>Puccinia</taxon>
    </lineage>
</organism>
<sequence>MSHSHFYDSVQKRGPAANVGRTCERGPVDKAANRTPLECIRDLHISRVHCAGSPHLTSYHSMVRSSHIKKAISMLGGTLATSHEQLLLFLNLIGIATLATLVTDLVQEGPGSGGSREGTLLMLAGKQHLNRVHEPGEHEISESKSCFLVGSEPNVAAGEENLNMNFSEKQDQKWVTEGIKSEIDEPNPAHLKFIISKQKVKSTRKGKKKKQAKIESSAACDQKSGQLPDRHLPEAPDKVLDRVKKGIAEVQQAFTEHSKEHKTEVAAEVSKVFILTEKDLESRMRNFYASRIKAAFDPRETDQDGEIFPKVIKPLWAHAIHTPECSRLLEKSIQNVRMEANKREVDTSSWYKESLRSILEILEPHLQTTNRQNHLSLSELDDTMYRNLQVLWNSNPEAFFQIEPILASRLSKYELHRRLSTLTNQIIQKTAIENWKLISKALGDKGSKRRVNQFLKSLQQNFELDHEFPDTLNCFELWSKIPTIFTNILGKTKYDSSSLIMTILGPFEFRRRFNFEILDHESSDLKLNFKPQTELPLNVMEDLHFSEKYKGVNVWNVCCIVRYLGLGNSKRFEDSSDHDLSADFESVLKLLNCKTYWYVPWFESADRAWLTKTYSEYQQRLKDLCVEHQKRFTKSIKRQKEKGGQIEKKFLNFYREDQVLFYDLAMPPHVLNSLEELRAVNTKFKGISTLTDWESVFESSPWKFNSLQQEFIQTWFDQN</sequence>
<name>A0A5B0NHZ7_PUCGR</name>
<reference evidence="2 3" key="1">
    <citation type="submission" date="2019-05" db="EMBL/GenBank/DDBJ databases">
        <title>Emergence of the Ug99 lineage of the wheat stem rust pathogen through somatic hybridization.</title>
        <authorList>
            <person name="Li F."/>
            <person name="Upadhyaya N.M."/>
            <person name="Sperschneider J."/>
            <person name="Matny O."/>
            <person name="Nguyen-Phuc H."/>
            <person name="Mago R."/>
            <person name="Raley C."/>
            <person name="Miller M.E."/>
            <person name="Silverstein K.A.T."/>
            <person name="Henningsen E."/>
            <person name="Hirsch C.D."/>
            <person name="Visser B."/>
            <person name="Pretorius Z.A."/>
            <person name="Steffenson B.J."/>
            <person name="Schwessinger B."/>
            <person name="Dodds P.N."/>
            <person name="Figueroa M."/>
        </authorList>
    </citation>
    <scope>NUCLEOTIDE SEQUENCE [LARGE SCALE GENOMIC DNA]</scope>
    <source>
        <strain evidence="2">21-0</strain>
    </source>
</reference>
<feature type="region of interest" description="Disordered" evidence="1">
    <location>
        <begin position="1"/>
        <end position="22"/>
    </location>
</feature>
<gene>
    <name evidence="2" type="ORF">PGT21_036208</name>
</gene>
<dbReference type="EMBL" id="VSWC01000105">
    <property type="protein sequence ID" value="KAA1087740.1"/>
    <property type="molecule type" value="Genomic_DNA"/>
</dbReference>
<evidence type="ECO:0000313" key="3">
    <source>
        <dbReference type="Proteomes" id="UP000324748"/>
    </source>
</evidence>
<evidence type="ECO:0000256" key="1">
    <source>
        <dbReference type="SAM" id="MobiDB-lite"/>
    </source>
</evidence>
<dbReference type="AlphaFoldDB" id="A0A5B0NHZ7"/>
<dbReference type="Proteomes" id="UP000324748">
    <property type="component" value="Unassembled WGS sequence"/>
</dbReference>
<accession>A0A5B0NHZ7</accession>
<dbReference type="OrthoDB" id="2499532at2759"/>
<feature type="compositionally biased region" description="Basic residues" evidence="1">
    <location>
        <begin position="202"/>
        <end position="211"/>
    </location>
</feature>
<feature type="region of interest" description="Disordered" evidence="1">
    <location>
        <begin position="202"/>
        <end position="236"/>
    </location>
</feature>
<comment type="caution">
    <text evidence="2">The sequence shown here is derived from an EMBL/GenBank/DDBJ whole genome shotgun (WGS) entry which is preliminary data.</text>
</comment>
<protein>
    <submittedName>
        <fullName evidence="2">Uncharacterized protein</fullName>
    </submittedName>
</protein>
<proteinExistence type="predicted"/>
<evidence type="ECO:0000313" key="2">
    <source>
        <dbReference type="EMBL" id="KAA1087740.1"/>
    </source>
</evidence>